<feature type="region of interest" description="Disordered" evidence="6">
    <location>
        <begin position="496"/>
        <end position="525"/>
    </location>
</feature>
<evidence type="ECO:0000256" key="6">
    <source>
        <dbReference type="SAM" id="MobiDB-lite"/>
    </source>
</evidence>
<proteinExistence type="predicted"/>
<comment type="function">
    <text evidence="1">Probable lipid hydrolase.</text>
</comment>
<keyword evidence="3" id="KW-0442">Lipid degradation</keyword>
<keyword evidence="9" id="KW-1185">Reference proteome</keyword>
<dbReference type="Pfam" id="PF11815">
    <property type="entry name" value="DUF3336"/>
    <property type="match status" value="1"/>
</dbReference>
<evidence type="ECO:0000256" key="3">
    <source>
        <dbReference type="ARBA" id="ARBA00022963"/>
    </source>
</evidence>
<dbReference type="InterPro" id="IPR002641">
    <property type="entry name" value="PNPLA_dom"/>
</dbReference>
<protein>
    <recommendedName>
        <fullName evidence="7">PNPLA domain-containing protein</fullName>
    </recommendedName>
</protein>
<evidence type="ECO:0000256" key="5">
    <source>
        <dbReference type="PROSITE-ProRule" id="PRU01161"/>
    </source>
</evidence>
<reference evidence="8" key="1">
    <citation type="journal article" date="2020" name="Stud. Mycol.">
        <title>101 Dothideomycetes genomes: a test case for predicting lifestyles and emergence of pathogens.</title>
        <authorList>
            <person name="Haridas S."/>
            <person name="Albert R."/>
            <person name="Binder M."/>
            <person name="Bloem J."/>
            <person name="Labutti K."/>
            <person name="Salamov A."/>
            <person name="Andreopoulos B."/>
            <person name="Baker S."/>
            <person name="Barry K."/>
            <person name="Bills G."/>
            <person name="Bluhm B."/>
            <person name="Cannon C."/>
            <person name="Castanera R."/>
            <person name="Culley D."/>
            <person name="Daum C."/>
            <person name="Ezra D."/>
            <person name="Gonzalez J."/>
            <person name="Henrissat B."/>
            <person name="Kuo A."/>
            <person name="Liang C."/>
            <person name="Lipzen A."/>
            <person name="Lutzoni F."/>
            <person name="Magnuson J."/>
            <person name="Mondo S."/>
            <person name="Nolan M."/>
            <person name="Ohm R."/>
            <person name="Pangilinan J."/>
            <person name="Park H.-J."/>
            <person name="Ramirez L."/>
            <person name="Alfaro M."/>
            <person name="Sun H."/>
            <person name="Tritt A."/>
            <person name="Yoshinaga Y."/>
            <person name="Zwiers L.-H."/>
            <person name="Turgeon B."/>
            <person name="Goodwin S."/>
            <person name="Spatafora J."/>
            <person name="Crous P."/>
            <person name="Grigoriev I."/>
        </authorList>
    </citation>
    <scope>NUCLEOTIDE SEQUENCE</scope>
    <source>
        <strain evidence="8">CBS 262.69</strain>
    </source>
</reference>
<evidence type="ECO:0000256" key="2">
    <source>
        <dbReference type="ARBA" id="ARBA00022801"/>
    </source>
</evidence>
<dbReference type="Proteomes" id="UP000799640">
    <property type="component" value="Unassembled WGS sequence"/>
</dbReference>
<dbReference type="PROSITE" id="PS51635">
    <property type="entry name" value="PNPLA"/>
    <property type="match status" value="1"/>
</dbReference>
<dbReference type="SUPFAM" id="SSF52151">
    <property type="entry name" value="FabD/lysophospholipase-like"/>
    <property type="match status" value="1"/>
</dbReference>
<dbReference type="EMBL" id="ML996693">
    <property type="protein sequence ID" value="KAF2401420.1"/>
    <property type="molecule type" value="Genomic_DNA"/>
</dbReference>
<keyword evidence="2" id="KW-0378">Hydrolase</keyword>
<keyword evidence="4" id="KW-0443">Lipid metabolism</keyword>
<dbReference type="InterPro" id="IPR016035">
    <property type="entry name" value="Acyl_Trfase/lysoPLipase"/>
</dbReference>
<dbReference type="GO" id="GO:0004806">
    <property type="term" value="F:triacylglycerol lipase activity"/>
    <property type="evidence" value="ECO:0007669"/>
    <property type="project" value="InterPro"/>
</dbReference>
<sequence length="525" mass="56324">MGARSGMFAFLRALAGIAFEVVFFWQLRLYHYIMTPSPQDELRTRMAEATSFEEWEAAAFELDELLGYDLWCQTPSSRHYDYRLINTRLTTLLSLLEPPLHIPSLIALIRSGLVRNLANITHPALYTHAHAGTKLLIEDYITHTALAIEALAAYPPDELLPPQAKLDVLHDARQALGRSALVFAPADPPFALCHLGVVRALYFRGLLPRILCGNGIGALVGALVGSLSDDELVPFLDGLSASLAALADEDGSGPESWARMLHRHARGARVLDASVLEALVRQRVRLLSFEDAYARTKRVVNITVGGCLLNYLTAPNVLLASAALASLDPESALVTKPGTPAYTPTVPALAAPLTRLASLFNATHFMLSHPPTLLPSPAHPRSRFPTLAGLLAAEVGHRIEQADTLGLIPTSLRGALLPEHVPGAVVGLVSRPGALASWMGCGLGEGSGDVDCWVREGERAVWPSVPALRVRCAVEVELERGYQAVRRWKVAGEGEGGKGLGSGGGRRRGRALSFGGAEEGGGYRG</sequence>
<dbReference type="InterPro" id="IPR050301">
    <property type="entry name" value="NTE"/>
</dbReference>
<dbReference type="Pfam" id="PF01734">
    <property type="entry name" value="Patatin"/>
    <property type="match status" value="1"/>
</dbReference>
<accession>A0A6G1HZG5</accession>
<evidence type="ECO:0000256" key="4">
    <source>
        <dbReference type="ARBA" id="ARBA00023098"/>
    </source>
</evidence>
<evidence type="ECO:0000313" key="9">
    <source>
        <dbReference type="Proteomes" id="UP000799640"/>
    </source>
</evidence>
<name>A0A6G1HZG5_9PEZI</name>
<dbReference type="GO" id="GO:0016042">
    <property type="term" value="P:lipid catabolic process"/>
    <property type="evidence" value="ECO:0007669"/>
    <property type="project" value="UniProtKB-KW"/>
</dbReference>
<evidence type="ECO:0000259" key="7">
    <source>
        <dbReference type="PROSITE" id="PS51635"/>
    </source>
</evidence>
<feature type="domain" description="PNPLA" evidence="7">
    <location>
        <begin position="182"/>
        <end position="352"/>
    </location>
</feature>
<dbReference type="PANTHER" id="PTHR14226:SF44">
    <property type="entry name" value="TRIACYLGLYCEROL LIPASE 3"/>
    <property type="match status" value="1"/>
</dbReference>
<dbReference type="OrthoDB" id="10049244at2759"/>
<evidence type="ECO:0000313" key="8">
    <source>
        <dbReference type="EMBL" id="KAF2401420.1"/>
    </source>
</evidence>
<organism evidence="8 9">
    <name type="scientific">Trichodelitschia bisporula</name>
    <dbReference type="NCBI Taxonomy" id="703511"/>
    <lineage>
        <taxon>Eukaryota</taxon>
        <taxon>Fungi</taxon>
        <taxon>Dikarya</taxon>
        <taxon>Ascomycota</taxon>
        <taxon>Pezizomycotina</taxon>
        <taxon>Dothideomycetes</taxon>
        <taxon>Dothideomycetes incertae sedis</taxon>
        <taxon>Phaeotrichales</taxon>
        <taxon>Phaeotrichaceae</taxon>
        <taxon>Trichodelitschia</taxon>
    </lineage>
</organism>
<comment type="caution">
    <text evidence="5">Lacks conserved residue(s) required for the propagation of feature annotation.</text>
</comment>
<dbReference type="AlphaFoldDB" id="A0A6G1HZG5"/>
<evidence type="ECO:0000256" key="1">
    <source>
        <dbReference type="ARBA" id="ARBA00002682"/>
    </source>
</evidence>
<dbReference type="GO" id="GO:0006641">
    <property type="term" value="P:triglyceride metabolic process"/>
    <property type="evidence" value="ECO:0007669"/>
    <property type="project" value="UniProtKB-ARBA"/>
</dbReference>
<dbReference type="InterPro" id="IPR021771">
    <property type="entry name" value="Triacylglycerol_lipase_N"/>
</dbReference>
<dbReference type="PANTHER" id="PTHR14226">
    <property type="entry name" value="NEUROPATHY TARGET ESTERASE/SWISS CHEESE D.MELANOGASTER"/>
    <property type="match status" value="1"/>
</dbReference>
<gene>
    <name evidence="8" type="ORF">EJ06DRAFT_509070</name>
</gene>